<dbReference type="InterPro" id="IPR027417">
    <property type="entry name" value="P-loop_NTPase"/>
</dbReference>
<dbReference type="Bgee" id="ENSLOCG00000003417">
    <property type="expression patterns" value="Expressed in intestine and 11 other cell types or tissues"/>
</dbReference>
<dbReference type="Gene3D" id="3.40.50.300">
    <property type="entry name" value="P-loop containing nucleotide triphosphate hydrolases"/>
    <property type="match status" value="1"/>
</dbReference>
<dbReference type="CDD" id="cd16269">
    <property type="entry name" value="GBP_C"/>
    <property type="match status" value="1"/>
</dbReference>
<reference evidence="9" key="3">
    <citation type="submission" date="2025-09" db="UniProtKB">
        <authorList>
            <consortium name="Ensembl"/>
        </authorList>
    </citation>
    <scope>IDENTIFICATION</scope>
</reference>
<dbReference type="InterPro" id="IPR003191">
    <property type="entry name" value="Guanylate-bd/ATL_C"/>
</dbReference>
<keyword evidence="2" id="KW-0547">Nucleotide-binding</keyword>
<dbReference type="KEGG" id="loc:102696936"/>
<dbReference type="Gene3D" id="1.20.1000.10">
    <property type="entry name" value="Guanylate-binding protein, C-terminal domain"/>
    <property type="match status" value="1"/>
</dbReference>
<accession>W5M6P8</accession>
<dbReference type="SUPFAM" id="SSF48340">
    <property type="entry name" value="Interferon-induced guanylate-binding protein 1 (GBP1), C-terminal domain"/>
    <property type="match status" value="1"/>
</dbReference>
<dbReference type="GeneID" id="102696936"/>
<dbReference type="AlphaFoldDB" id="W5M6P8"/>
<keyword evidence="1" id="KW-0399">Innate immunity</keyword>
<sequence length="627" mass="71378">MASNTLSMSAPVCLVENGEDGKLHVNRQSLELLGKIEQQVVVVSVVGLYRTGKSYLMNKLAGTKKGFSLGSTIQSHTKGIWMWCVPHPNKPDHTLVLLDTEGLGDVEKGDEKNDNWIFSLAVLLSSTLVYNSTGTINNNALQQLHYVTELTEHIRVKSHTRNEEDNSAEFARFFPSFVWTVRDFTLELAIDGKVVTADQYLDNALKLRPGTDKKSQEYNLPRECIRNYFPSRKCFVFTRPTTPEKMRLMEELSDTDLDPCFVQQAKDFCHYVFTSAQTKTMKGGYTVTGRLLGSLAETYVEAIRSGQIPCLDNAVLALAEIQNTTALKQAVSYYVNEMNEWVAYPTETQEELSQLHGQFEKKAVKMFINHSFKDEDQKYQIELMKSLQNEYESLCMKNEEASRKACSDIIDEVFQIVEENLSAGSYMVAGGYKKFKTDMDVYISIYMAMPNKGIKAEEVLKEYLAPKESIGRAILAADKSLSEAERRIEEEWARSAAAERDRRAEEEKKWVLQRQIQDQERTYRENMEQLLAKMEQDRKNLLKEQDKVLEAKLKEQRDLLEQGFRDRADRMNADITSLKREKEETKSKSQSIVSTVVETVGNVASLFLPGIVGKAVGIGSRLLSRFF</sequence>
<dbReference type="FunFam" id="3.40.50.300:FF:000422">
    <property type="entry name" value="Guanylate-binding protein 1"/>
    <property type="match status" value="1"/>
</dbReference>
<dbReference type="InterPro" id="IPR015894">
    <property type="entry name" value="Guanylate-bd_N"/>
</dbReference>
<reference evidence="10" key="1">
    <citation type="submission" date="2011-12" db="EMBL/GenBank/DDBJ databases">
        <title>The Draft Genome of Lepisosteus oculatus.</title>
        <authorList>
            <consortium name="The Broad Institute Genome Assembly &amp; Analysis Group"/>
            <consortium name="Computational R&amp;D Group"/>
            <consortium name="and Sequencing Platform"/>
            <person name="Di Palma F."/>
            <person name="Alfoldi J."/>
            <person name="Johnson J."/>
            <person name="Berlin A."/>
            <person name="Gnerre S."/>
            <person name="Jaffe D."/>
            <person name="MacCallum I."/>
            <person name="Young S."/>
            <person name="Walker B.J."/>
            <person name="Lander E.S."/>
            <person name="Lindblad-Toh K."/>
        </authorList>
    </citation>
    <scope>NUCLEOTIDE SEQUENCE [LARGE SCALE GENOMIC DNA]</scope>
</reference>
<dbReference type="HOGENOM" id="CLU_018608_2_2_1"/>
<keyword evidence="7" id="KW-0175">Coiled coil</keyword>
<dbReference type="Proteomes" id="UP000018468">
    <property type="component" value="Linkage group LG24"/>
</dbReference>
<evidence type="ECO:0000256" key="4">
    <source>
        <dbReference type="ARBA" id="ARBA00022859"/>
    </source>
</evidence>
<feature type="domain" description="GB1/RHD3-type G" evidence="8">
    <location>
        <begin position="37"/>
        <end position="277"/>
    </location>
</feature>
<keyword evidence="10" id="KW-1185">Reference proteome</keyword>
<evidence type="ECO:0000313" key="10">
    <source>
        <dbReference type="Proteomes" id="UP000018468"/>
    </source>
</evidence>
<dbReference type="InParanoid" id="W5M6P8"/>
<evidence type="ECO:0000256" key="1">
    <source>
        <dbReference type="ARBA" id="ARBA00022588"/>
    </source>
</evidence>
<dbReference type="Ensembl" id="ENSLOCT00000004064.1">
    <property type="protein sequence ID" value="ENSLOCP00000004056.1"/>
    <property type="gene ID" value="ENSLOCG00000003417.1"/>
</dbReference>
<dbReference type="CDD" id="cd01851">
    <property type="entry name" value="GBP"/>
    <property type="match status" value="1"/>
</dbReference>
<dbReference type="GO" id="GO:0045087">
    <property type="term" value="P:innate immune response"/>
    <property type="evidence" value="ECO:0007669"/>
    <property type="project" value="UniProtKB-KW"/>
</dbReference>
<feature type="coiled-coil region" evidence="7">
    <location>
        <begin position="502"/>
        <end position="588"/>
    </location>
</feature>
<organism evidence="9 10">
    <name type="scientific">Lepisosteus oculatus</name>
    <name type="common">Spotted gar</name>
    <dbReference type="NCBI Taxonomy" id="7918"/>
    <lineage>
        <taxon>Eukaryota</taxon>
        <taxon>Metazoa</taxon>
        <taxon>Chordata</taxon>
        <taxon>Craniata</taxon>
        <taxon>Vertebrata</taxon>
        <taxon>Euteleostomi</taxon>
        <taxon>Actinopterygii</taxon>
        <taxon>Neopterygii</taxon>
        <taxon>Holostei</taxon>
        <taxon>Semionotiformes</taxon>
        <taxon>Lepisosteidae</taxon>
        <taxon>Lepisosteus</taxon>
    </lineage>
</organism>
<protein>
    <submittedName>
        <fullName evidence="9">Guanylate binding protein family member 6</fullName>
    </submittedName>
</protein>
<evidence type="ECO:0000313" key="9">
    <source>
        <dbReference type="Ensembl" id="ENSLOCP00000004056.1"/>
    </source>
</evidence>
<dbReference type="STRING" id="7918.ENSLOCP00000004056"/>
<dbReference type="GO" id="GO:0005525">
    <property type="term" value="F:GTP binding"/>
    <property type="evidence" value="ECO:0000318"/>
    <property type="project" value="GO_Central"/>
</dbReference>
<keyword evidence="4" id="KW-0391">Immunity</keyword>
<evidence type="ECO:0000256" key="2">
    <source>
        <dbReference type="ARBA" id="ARBA00022741"/>
    </source>
</evidence>
<dbReference type="GeneTree" id="ENSGT00940000154265"/>
<evidence type="ECO:0000256" key="5">
    <source>
        <dbReference type="ARBA" id="ARBA00023134"/>
    </source>
</evidence>
<proteinExistence type="inferred from homology"/>
<evidence type="ECO:0000256" key="3">
    <source>
        <dbReference type="ARBA" id="ARBA00022801"/>
    </source>
</evidence>
<reference evidence="9" key="2">
    <citation type="submission" date="2025-08" db="UniProtKB">
        <authorList>
            <consortium name="Ensembl"/>
        </authorList>
    </citation>
    <scope>IDENTIFICATION</scope>
</reference>
<dbReference type="PROSITE" id="PS51715">
    <property type="entry name" value="G_GB1_RHD3"/>
    <property type="match status" value="1"/>
</dbReference>
<evidence type="ECO:0000256" key="7">
    <source>
        <dbReference type="SAM" id="Coils"/>
    </source>
</evidence>
<comment type="similarity">
    <text evidence="6">Belongs to the TRAFAC class dynamin-like GTPase superfamily. GB1/RHD3 GTPase family.</text>
</comment>
<dbReference type="RefSeq" id="XP_015192049.1">
    <property type="nucleotide sequence ID" value="XM_015336563.1"/>
</dbReference>
<keyword evidence="3" id="KW-0378">Hydrolase</keyword>
<name>W5M6P8_LEPOC</name>
<dbReference type="eggNOG" id="KOG2037">
    <property type="taxonomic scope" value="Eukaryota"/>
</dbReference>
<evidence type="ECO:0000256" key="6">
    <source>
        <dbReference type="PROSITE-ProRule" id="PRU01052"/>
    </source>
</evidence>
<dbReference type="RefSeq" id="XP_006641588.1">
    <property type="nucleotide sequence ID" value="XM_006641525.2"/>
</dbReference>
<dbReference type="FunCoup" id="W5M6P8">
    <property type="interactions" value="95"/>
</dbReference>
<dbReference type="GO" id="GO:0003924">
    <property type="term" value="F:GTPase activity"/>
    <property type="evidence" value="ECO:0000318"/>
    <property type="project" value="GO_Central"/>
</dbReference>
<dbReference type="Pfam" id="PF02263">
    <property type="entry name" value="GBP"/>
    <property type="match status" value="1"/>
</dbReference>
<dbReference type="InterPro" id="IPR037684">
    <property type="entry name" value="GBP_C"/>
</dbReference>
<dbReference type="InterPro" id="IPR036543">
    <property type="entry name" value="Guanylate-bd_C_sf"/>
</dbReference>
<dbReference type="Pfam" id="PF02841">
    <property type="entry name" value="GBP_C"/>
    <property type="match status" value="1"/>
</dbReference>
<keyword evidence="5" id="KW-0342">GTP-binding</keyword>
<evidence type="ECO:0000259" key="8">
    <source>
        <dbReference type="PROSITE" id="PS51715"/>
    </source>
</evidence>
<dbReference type="OMA" id="IMMLEHT"/>
<dbReference type="PANTHER" id="PTHR10751">
    <property type="entry name" value="GUANYLATE BINDING PROTEIN"/>
    <property type="match status" value="1"/>
</dbReference>
<dbReference type="FunFam" id="1.20.1000.10:FF:000001">
    <property type="entry name" value="Guanylate binding protein 1"/>
    <property type="match status" value="1"/>
</dbReference>
<dbReference type="EMBL" id="AHAT01019099">
    <property type="status" value="NOT_ANNOTATED_CDS"/>
    <property type="molecule type" value="Genomic_DNA"/>
</dbReference>
<dbReference type="OrthoDB" id="2135133at2759"/>
<dbReference type="SUPFAM" id="SSF52540">
    <property type="entry name" value="P-loop containing nucleoside triphosphate hydrolases"/>
    <property type="match status" value="1"/>
</dbReference>
<dbReference type="RefSeq" id="XP_015192050.1">
    <property type="nucleotide sequence ID" value="XM_015336564.1"/>
</dbReference>
<dbReference type="InterPro" id="IPR030386">
    <property type="entry name" value="G_GB1_RHD3_dom"/>
</dbReference>